<evidence type="ECO:0000313" key="3">
    <source>
        <dbReference type="Proteomes" id="UP001179952"/>
    </source>
</evidence>
<organism evidence="2 3">
    <name type="scientific">Acorus gramineus</name>
    <name type="common">Dwarf sweet flag</name>
    <dbReference type="NCBI Taxonomy" id="55184"/>
    <lineage>
        <taxon>Eukaryota</taxon>
        <taxon>Viridiplantae</taxon>
        <taxon>Streptophyta</taxon>
        <taxon>Embryophyta</taxon>
        <taxon>Tracheophyta</taxon>
        <taxon>Spermatophyta</taxon>
        <taxon>Magnoliopsida</taxon>
        <taxon>Liliopsida</taxon>
        <taxon>Acoraceae</taxon>
        <taxon>Acorus</taxon>
    </lineage>
</organism>
<protein>
    <submittedName>
        <fullName evidence="2">Bet1-like protein</fullName>
    </submittedName>
</protein>
<dbReference type="AlphaFoldDB" id="A0AAV9BFW5"/>
<accession>A0AAV9BFW5</accession>
<dbReference type="EMBL" id="JAUJYN010000003">
    <property type="protein sequence ID" value="KAK1275290.1"/>
    <property type="molecule type" value="Genomic_DNA"/>
</dbReference>
<gene>
    <name evidence="2" type="ORF">QJS04_geneDACA012813</name>
</gene>
<feature type="region of interest" description="Disordered" evidence="1">
    <location>
        <begin position="85"/>
        <end position="124"/>
    </location>
</feature>
<reference evidence="2" key="2">
    <citation type="submission" date="2023-06" db="EMBL/GenBank/DDBJ databases">
        <authorList>
            <person name="Ma L."/>
            <person name="Liu K.-W."/>
            <person name="Li Z."/>
            <person name="Hsiao Y.-Y."/>
            <person name="Qi Y."/>
            <person name="Fu T."/>
            <person name="Tang G."/>
            <person name="Zhang D."/>
            <person name="Sun W.-H."/>
            <person name="Liu D.-K."/>
            <person name="Li Y."/>
            <person name="Chen G.-Z."/>
            <person name="Liu X.-D."/>
            <person name="Liao X.-Y."/>
            <person name="Jiang Y.-T."/>
            <person name="Yu X."/>
            <person name="Hao Y."/>
            <person name="Huang J."/>
            <person name="Zhao X.-W."/>
            <person name="Ke S."/>
            <person name="Chen Y.-Y."/>
            <person name="Wu W.-L."/>
            <person name="Hsu J.-L."/>
            <person name="Lin Y.-F."/>
            <person name="Huang M.-D."/>
            <person name="Li C.-Y."/>
            <person name="Huang L."/>
            <person name="Wang Z.-W."/>
            <person name="Zhao X."/>
            <person name="Zhong W.-Y."/>
            <person name="Peng D.-H."/>
            <person name="Ahmad S."/>
            <person name="Lan S."/>
            <person name="Zhang J.-S."/>
            <person name="Tsai W.-C."/>
            <person name="Van De Peer Y."/>
            <person name="Liu Z.-J."/>
        </authorList>
    </citation>
    <scope>NUCLEOTIDE SEQUENCE</scope>
    <source>
        <strain evidence="2">SCP</strain>
        <tissue evidence="2">Leaves</tissue>
    </source>
</reference>
<keyword evidence="3" id="KW-1185">Reference proteome</keyword>
<dbReference type="Proteomes" id="UP001179952">
    <property type="component" value="Unassembled WGS sequence"/>
</dbReference>
<name>A0AAV9BFW5_ACOGR</name>
<evidence type="ECO:0000313" key="2">
    <source>
        <dbReference type="EMBL" id="KAK1275290.1"/>
    </source>
</evidence>
<reference evidence="2" key="1">
    <citation type="journal article" date="2023" name="Nat. Commun.">
        <title>Diploid and tetraploid genomes of Acorus and the evolution of monocots.</title>
        <authorList>
            <person name="Ma L."/>
            <person name="Liu K.W."/>
            <person name="Li Z."/>
            <person name="Hsiao Y.Y."/>
            <person name="Qi Y."/>
            <person name="Fu T."/>
            <person name="Tang G.D."/>
            <person name="Zhang D."/>
            <person name="Sun W.H."/>
            <person name="Liu D.K."/>
            <person name="Li Y."/>
            <person name="Chen G.Z."/>
            <person name="Liu X.D."/>
            <person name="Liao X.Y."/>
            <person name="Jiang Y.T."/>
            <person name="Yu X."/>
            <person name="Hao Y."/>
            <person name="Huang J."/>
            <person name="Zhao X.W."/>
            <person name="Ke S."/>
            <person name="Chen Y.Y."/>
            <person name="Wu W.L."/>
            <person name="Hsu J.L."/>
            <person name="Lin Y.F."/>
            <person name="Huang M.D."/>
            <person name="Li C.Y."/>
            <person name="Huang L."/>
            <person name="Wang Z.W."/>
            <person name="Zhao X."/>
            <person name="Zhong W.Y."/>
            <person name="Peng D.H."/>
            <person name="Ahmad S."/>
            <person name="Lan S."/>
            <person name="Zhang J.S."/>
            <person name="Tsai W.C."/>
            <person name="Van de Peer Y."/>
            <person name="Liu Z.J."/>
        </authorList>
    </citation>
    <scope>NUCLEOTIDE SEQUENCE</scope>
    <source>
        <strain evidence="2">SCP</strain>
    </source>
</reference>
<comment type="caution">
    <text evidence="2">The sequence shown here is derived from an EMBL/GenBank/DDBJ whole genome shotgun (WGS) entry which is preliminary data.</text>
</comment>
<proteinExistence type="predicted"/>
<evidence type="ECO:0000256" key="1">
    <source>
        <dbReference type="SAM" id="MobiDB-lite"/>
    </source>
</evidence>
<sequence length="124" mass="13636">MHSDLDEEINGLYGKVRQLRNVAKEIETEAKVQKDFVSELPFRATAIPSVGHSVRATAIRQPLRASDSRLSLSLSLGRFISSLSRPRERHCPDRALVSDSPPPPGMSQPISDQGDGIFPDLDDS</sequence>